<evidence type="ECO:0000313" key="2">
    <source>
        <dbReference type="EMBL" id="AKB79128.1"/>
    </source>
</evidence>
<dbReference type="CDD" id="cd04301">
    <property type="entry name" value="NAT_SF"/>
    <property type="match status" value="1"/>
</dbReference>
<dbReference type="SUPFAM" id="SSF55729">
    <property type="entry name" value="Acyl-CoA N-acyltransferases (Nat)"/>
    <property type="match status" value="1"/>
</dbReference>
<evidence type="ECO:0000259" key="1">
    <source>
        <dbReference type="PROSITE" id="PS51186"/>
    </source>
</evidence>
<dbReference type="Proteomes" id="UP000033101">
    <property type="component" value="Chromosome"/>
</dbReference>
<gene>
    <name evidence="2" type="ORF">MSHOH_2645</name>
</gene>
<dbReference type="EMBL" id="CP009516">
    <property type="protein sequence ID" value="AKB79128.1"/>
    <property type="molecule type" value="Genomic_DNA"/>
</dbReference>
<sequence length="187" mass="22035">MTEICEEFCLYSRSLKTMLRNTAGVFLLTRWKQVEKENVGTVDETTLPEVLRIQAEGFENQRQGDLIKHSKKFREIFYTIKSRDSVIGYCTYYLKPSFSLRGFEKESVIYSVAIDRKFRNKGFGRKLMEESILEMKHNGVQSIFLYVNVNNTPAMKLYKKTGFLIIKEVKNICGQKERCYKMKLKLY</sequence>
<dbReference type="Pfam" id="PF00583">
    <property type="entry name" value="Acetyltransf_1"/>
    <property type="match status" value="1"/>
</dbReference>
<dbReference type="PATRIC" id="fig|1434110.4.peg.3414"/>
<dbReference type="KEGG" id="mhor:MSHOH_2645"/>
<feature type="domain" description="N-acetyltransferase" evidence="1">
    <location>
        <begin position="37"/>
        <end position="187"/>
    </location>
</feature>
<dbReference type="PROSITE" id="PS51186">
    <property type="entry name" value="GNAT"/>
    <property type="match status" value="1"/>
</dbReference>
<proteinExistence type="predicted"/>
<dbReference type="STRING" id="1434110.MSHOH_2645"/>
<dbReference type="InterPro" id="IPR016181">
    <property type="entry name" value="Acyl_CoA_acyltransferase"/>
</dbReference>
<dbReference type="Gene3D" id="3.40.630.30">
    <property type="match status" value="1"/>
</dbReference>
<dbReference type="AlphaFoldDB" id="A0A0E3SHD2"/>
<protein>
    <submittedName>
        <fullName evidence="2">GCN5-related N-acetyltransferase</fullName>
    </submittedName>
</protein>
<dbReference type="PANTHER" id="PTHR43617:SF34">
    <property type="entry name" value="PUTATIVE-RELATED"/>
    <property type="match status" value="1"/>
</dbReference>
<organism evidence="2 3">
    <name type="scientific">Methanosarcina horonobensis HB-1 = JCM 15518</name>
    <dbReference type="NCBI Taxonomy" id="1434110"/>
    <lineage>
        <taxon>Archaea</taxon>
        <taxon>Methanobacteriati</taxon>
        <taxon>Methanobacteriota</taxon>
        <taxon>Stenosarchaea group</taxon>
        <taxon>Methanomicrobia</taxon>
        <taxon>Methanosarcinales</taxon>
        <taxon>Methanosarcinaceae</taxon>
        <taxon>Methanosarcina</taxon>
    </lineage>
</organism>
<keyword evidence="3" id="KW-1185">Reference proteome</keyword>
<dbReference type="HOGENOM" id="CLU_013985_8_0_2"/>
<dbReference type="InterPro" id="IPR050276">
    <property type="entry name" value="MshD_Acetyltransferase"/>
</dbReference>
<dbReference type="PANTHER" id="PTHR43617">
    <property type="entry name" value="L-AMINO ACID N-ACETYLTRANSFERASE"/>
    <property type="match status" value="1"/>
</dbReference>
<keyword evidence="2" id="KW-0808">Transferase</keyword>
<evidence type="ECO:0000313" key="3">
    <source>
        <dbReference type="Proteomes" id="UP000033101"/>
    </source>
</evidence>
<dbReference type="GO" id="GO:0016747">
    <property type="term" value="F:acyltransferase activity, transferring groups other than amino-acyl groups"/>
    <property type="evidence" value="ECO:0007669"/>
    <property type="project" value="InterPro"/>
</dbReference>
<accession>A0A0E3SHD2</accession>
<reference evidence="2 3" key="1">
    <citation type="submission" date="2014-07" db="EMBL/GenBank/DDBJ databases">
        <title>Methanogenic archaea and the global carbon cycle.</title>
        <authorList>
            <person name="Henriksen J.R."/>
            <person name="Luke J."/>
            <person name="Reinhart S."/>
            <person name="Benedict M.N."/>
            <person name="Youngblut N.D."/>
            <person name="Metcalf M.E."/>
            <person name="Whitaker R.J."/>
            <person name="Metcalf W.W."/>
        </authorList>
    </citation>
    <scope>NUCLEOTIDE SEQUENCE [LARGE SCALE GENOMIC DNA]</scope>
    <source>
        <strain evidence="2 3">HB-1</strain>
    </source>
</reference>
<name>A0A0E3SHD2_9EURY</name>
<dbReference type="InterPro" id="IPR000182">
    <property type="entry name" value="GNAT_dom"/>
</dbReference>